<dbReference type="EMBL" id="CP022415">
    <property type="protein sequence ID" value="ASM70996.1"/>
    <property type="molecule type" value="Genomic_DNA"/>
</dbReference>
<dbReference type="InterPro" id="IPR036890">
    <property type="entry name" value="HATPase_C_sf"/>
</dbReference>
<organism evidence="13 14">
    <name type="scientific">Pseudosulfitobacter pseudonitzschiae</name>
    <dbReference type="NCBI Taxonomy" id="1402135"/>
    <lineage>
        <taxon>Bacteria</taxon>
        <taxon>Pseudomonadati</taxon>
        <taxon>Pseudomonadota</taxon>
        <taxon>Alphaproteobacteria</taxon>
        <taxon>Rhodobacterales</taxon>
        <taxon>Roseobacteraceae</taxon>
        <taxon>Pseudosulfitobacter</taxon>
    </lineage>
</organism>
<dbReference type="GO" id="GO:0000155">
    <property type="term" value="F:phosphorelay sensor kinase activity"/>
    <property type="evidence" value="ECO:0007669"/>
    <property type="project" value="InterPro"/>
</dbReference>
<keyword evidence="6 10" id="KW-0812">Transmembrane</keyword>
<proteinExistence type="predicted"/>
<dbReference type="EC" id="2.7.13.3" evidence="3"/>
<dbReference type="SMART" id="SM00304">
    <property type="entry name" value="HAMP"/>
    <property type="match status" value="1"/>
</dbReference>
<sequence length="476" mass="51562">MRTLGQLPLSIKLPLLAAAMMVLVGAVASQQVLRALARVQDARVQELAQMHVEGLSVALGPFVLRRDNWEVYDTLDRASKGGEDQRMILTVVADDRGRVLAATDPRRVPMDSEIDDLAQNAVALENLTVDGSNPVLRLLTPLVYQGRAVGQIASELDVSDLLSERRGALMSLILGNALAVSFLSLAGFVAIRKMLRPVTTLARQMTETQGEPHLFPAAEIPRGDGELARLARTYNAMVDAVATKADAERRLAERERFVALGRLSSSLAHEINNPLGGLLNATDTIRSYPDRPEVVRQSADLLDRGLRHLRDVTRVTLDQNRLDHEDRPLTPEDFEDLKLLIQPEVSRLALALDWSVLIPKKTSVDLAAGPVRQIVLNLLLNACMASGNGGKVGLTAQNNACGLSIEVTNSGPEMPEAALGRLMTDAPLSPGGGVGLRLVRDLTTGLCGRISYRRIDGLTCVRVTFDRARGATDAQE</sequence>
<feature type="transmembrane region" description="Helical" evidence="10">
    <location>
        <begin position="168"/>
        <end position="191"/>
    </location>
</feature>
<dbReference type="RefSeq" id="WP_089419109.1">
    <property type="nucleotide sequence ID" value="NZ_CP022415.1"/>
</dbReference>
<dbReference type="SUPFAM" id="SSF55874">
    <property type="entry name" value="ATPase domain of HSP90 chaperone/DNA topoisomerase II/histidine kinase"/>
    <property type="match status" value="1"/>
</dbReference>
<comment type="subcellular location">
    <subcellularLocation>
        <location evidence="2">Membrane</location>
    </subcellularLocation>
</comment>
<dbReference type="Pfam" id="PF02518">
    <property type="entry name" value="HATPase_c"/>
    <property type="match status" value="1"/>
</dbReference>
<evidence type="ECO:0000259" key="11">
    <source>
        <dbReference type="PROSITE" id="PS50109"/>
    </source>
</evidence>
<evidence type="ECO:0000256" key="9">
    <source>
        <dbReference type="ARBA" id="ARBA00023012"/>
    </source>
</evidence>
<keyword evidence="4" id="KW-0597">Phosphoprotein</keyword>
<dbReference type="InterPro" id="IPR003594">
    <property type="entry name" value="HATPase_dom"/>
</dbReference>
<evidence type="ECO:0000256" key="4">
    <source>
        <dbReference type="ARBA" id="ARBA00022553"/>
    </source>
</evidence>
<name>A0A221JW76_9RHOB</name>
<dbReference type="Gene3D" id="3.30.565.10">
    <property type="entry name" value="Histidine kinase-like ATPase, C-terminal domain"/>
    <property type="match status" value="1"/>
</dbReference>
<dbReference type="CDD" id="cd00082">
    <property type="entry name" value="HisKA"/>
    <property type="match status" value="1"/>
</dbReference>
<gene>
    <name evidence="13" type="primary">zraS</name>
    <name evidence="13" type="ORF">SULPSESMR1_00158</name>
</gene>
<evidence type="ECO:0000256" key="2">
    <source>
        <dbReference type="ARBA" id="ARBA00004370"/>
    </source>
</evidence>
<evidence type="ECO:0000256" key="6">
    <source>
        <dbReference type="ARBA" id="ARBA00022692"/>
    </source>
</evidence>
<evidence type="ECO:0000256" key="8">
    <source>
        <dbReference type="ARBA" id="ARBA00022989"/>
    </source>
</evidence>
<keyword evidence="9" id="KW-0902">Two-component regulatory system</keyword>
<dbReference type="InterPro" id="IPR036097">
    <property type="entry name" value="HisK_dim/P_sf"/>
</dbReference>
<keyword evidence="8 10" id="KW-1133">Transmembrane helix</keyword>
<dbReference type="SMART" id="SM00388">
    <property type="entry name" value="HisKA"/>
    <property type="match status" value="1"/>
</dbReference>
<keyword evidence="14" id="KW-1185">Reference proteome</keyword>
<protein>
    <recommendedName>
        <fullName evidence="3">histidine kinase</fullName>
        <ecNumber evidence="3">2.7.13.3</ecNumber>
    </recommendedName>
</protein>
<dbReference type="PROSITE" id="PS50109">
    <property type="entry name" value="HIS_KIN"/>
    <property type="match status" value="1"/>
</dbReference>
<dbReference type="PANTHER" id="PTHR45436">
    <property type="entry name" value="SENSOR HISTIDINE KINASE YKOH"/>
    <property type="match status" value="1"/>
</dbReference>
<dbReference type="Gene3D" id="1.10.287.130">
    <property type="match status" value="1"/>
</dbReference>
<dbReference type="SUPFAM" id="SSF47384">
    <property type="entry name" value="Homodimeric domain of signal transducing histidine kinase"/>
    <property type="match status" value="1"/>
</dbReference>
<evidence type="ECO:0000259" key="12">
    <source>
        <dbReference type="PROSITE" id="PS50885"/>
    </source>
</evidence>
<evidence type="ECO:0000256" key="5">
    <source>
        <dbReference type="ARBA" id="ARBA00022679"/>
    </source>
</evidence>
<evidence type="ECO:0000256" key="7">
    <source>
        <dbReference type="ARBA" id="ARBA00022777"/>
    </source>
</evidence>
<dbReference type="PANTHER" id="PTHR45436:SF5">
    <property type="entry name" value="SENSOR HISTIDINE KINASE TRCS"/>
    <property type="match status" value="1"/>
</dbReference>
<dbReference type="Proteomes" id="UP000199754">
    <property type="component" value="Chromosome"/>
</dbReference>
<dbReference type="InterPro" id="IPR050428">
    <property type="entry name" value="TCS_sensor_his_kinase"/>
</dbReference>
<dbReference type="PROSITE" id="PS50885">
    <property type="entry name" value="HAMP"/>
    <property type="match status" value="1"/>
</dbReference>
<dbReference type="InterPro" id="IPR005467">
    <property type="entry name" value="His_kinase_dom"/>
</dbReference>
<dbReference type="KEGG" id="spse:SULPSESMR1_00158"/>
<accession>A0A221JW76</accession>
<dbReference type="InterPro" id="IPR003661">
    <property type="entry name" value="HisK_dim/P_dom"/>
</dbReference>
<dbReference type="GO" id="GO:0005886">
    <property type="term" value="C:plasma membrane"/>
    <property type="evidence" value="ECO:0007669"/>
    <property type="project" value="TreeGrafter"/>
</dbReference>
<dbReference type="Pfam" id="PF00512">
    <property type="entry name" value="HisKA"/>
    <property type="match status" value="1"/>
</dbReference>
<evidence type="ECO:0000256" key="10">
    <source>
        <dbReference type="SAM" id="Phobius"/>
    </source>
</evidence>
<dbReference type="OrthoDB" id="7818322at2"/>
<evidence type="ECO:0000256" key="3">
    <source>
        <dbReference type="ARBA" id="ARBA00012438"/>
    </source>
</evidence>
<evidence type="ECO:0000256" key="1">
    <source>
        <dbReference type="ARBA" id="ARBA00000085"/>
    </source>
</evidence>
<feature type="domain" description="Histidine kinase" evidence="11">
    <location>
        <begin position="266"/>
        <end position="469"/>
    </location>
</feature>
<keyword evidence="7" id="KW-0418">Kinase</keyword>
<dbReference type="InterPro" id="IPR003660">
    <property type="entry name" value="HAMP_dom"/>
</dbReference>
<evidence type="ECO:0000313" key="13">
    <source>
        <dbReference type="EMBL" id="ASM70996.1"/>
    </source>
</evidence>
<dbReference type="SMART" id="SM00387">
    <property type="entry name" value="HATPase_c"/>
    <property type="match status" value="1"/>
</dbReference>
<dbReference type="AlphaFoldDB" id="A0A221JW76"/>
<comment type="catalytic activity">
    <reaction evidence="1">
        <text>ATP + protein L-histidine = ADP + protein N-phospho-L-histidine.</text>
        <dbReference type="EC" id="2.7.13.3"/>
    </reaction>
</comment>
<evidence type="ECO:0000313" key="14">
    <source>
        <dbReference type="Proteomes" id="UP000199754"/>
    </source>
</evidence>
<keyword evidence="10" id="KW-0472">Membrane</keyword>
<reference evidence="13 14" key="1">
    <citation type="submission" date="2017-07" db="EMBL/GenBank/DDBJ databases">
        <title>Genome Sequence of Sulfitobacter pseudonitzschiae Strain SMR1 Isolated from a culture of the Diatom Skeletonema marinoi.</title>
        <authorList>
            <person name="Topel M."/>
            <person name="Pinder M.I.M."/>
            <person name="Johansson O.N."/>
            <person name="Kourtchenko O."/>
            <person name="Godhe A."/>
            <person name="Clarke A.K."/>
        </authorList>
    </citation>
    <scope>NUCLEOTIDE SEQUENCE [LARGE SCALE GENOMIC DNA]</scope>
    <source>
        <strain evidence="13 14">SMR1</strain>
    </source>
</reference>
<feature type="domain" description="HAMP" evidence="12">
    <location>
        <begin position="192"/>
        <end position="246"/>
    </location>
</feature>
<keyword evidence="5 13" id="KW-0808">Transferase</keyword>